<dbReference type="EMBL" id="CP092471">
    <property type="protein sequence ID" value="UVI38641.1"/>
    <property type="molecule type" value="Genomic_DNA"/>
</dbReference>
<organism evidence="1 2">
    <name type="scientific">Qipengyuania spongiae</name>
    <dbReference type="NCBI Taxonomy" id="2909673"/>
    <lineage>
        <taxon>Bacteria</taxon>
        <taxon>Pseudomonadati</taxon>
        <taxon>Pseudomonadota</taxon>
        <taxon>Alphaproteobacteria</taxon>
        <taxon>Sphingomonadales</taxon>
        <taxon>Erythrobacteraceae</taxon>
        <taxon>Qipengyuania</taxon>
    </lineage>
</organism>
<proteinExistence type="predicted"/>
<sequence length="187" mass="20323">MNFLVPLIAPLLLWIPGKDGATATRDAKLTAEPATIEDSGRNSAVEWFAAVLPTIAPVAHQVRIEQRVILRISPRPGAARQNLAAAMPATRGATRLVERPFGECVAVGNIAAVQAQRGSRLLLYLRDRRLIAADLEKACSAQNYYSGFYFEQNADQRLCIGRDRLQARNGAKCSLSSLRQLVAIAGD</sequence>
<evidence type="ECO:0000313" key="1">
    <source>
        <dbReference type="EMBL" id="UVI38641.1"/>
    </source>
</evidence>
<gene>
    <name evidence="1" type="ORF">L1F33_10310</name>
</gene>
<evidence type="ECO:0000313" key="2">
    <source>
        <dbReference type="Proteomes" id="UP001065265"/>
    </source>
</evidence>
<keyword evidence="2" id="KW-1185">Reference proteome</keyword>
<reference evidence="1" key="1">
    <citation type="submission" date="2022-02" db="EMBL/GenBank/DDBJ databases">
        <title>Qipengyuania spongiae sp. nov., isolated from marine sponge.</title>
        <authorList>
            <person name="Li Z."/>
            <person name="Zhang M."/>
        </authorList>
    </citation>
    <scope>NUCLEOTIDE SEQUENCE</scope>
    <source>
        <strain evidence="1">PHS-Z21</strain>
    </source>
</reference>
<dbReference type="RefSeq" id="WP_265557814.1">
    <property type="nucleotide sequence ID" value="NZ_CP092471.1"/>
</dbReference>
<protein>
    <submittedName>
        <fullName evidence="1">Uncharacterized protein</fullName>
    </submittedName>
</protein>
<dbReference type="Proteomes" id="UP001065265">
    <property type="component" value="Chromosome"/>
</dbReference>
<accession>A0ABY5SZY7</accession>
<name>A0ABY5SZY7_9SPHN</name>